<evidence type="ECO:0000313" key="3">
    <source>
        <dbReference type="EMBL" id="EKM61526.1"/>
    </source>
</evidence>
<dbReference type="InterPro" id="IPR038955">
    <property type="entry name" value="PriA/CPL1_fungi"/>
</dbReference>
<dbReference type="RefSeq" id="XP_007390936.1">
    <property type="nucleotide sequence ID" value="XM_007390874.1"/>
</dbReference>
<dbReference type="AlphaFoldDB" id="K5VER9"/>
<dbReference type="KEGG" id="pco:PHACADRAFT_248197"/>
<dbReference type="Proteomes" id="UP000008370">
    <property type="component" value="Unassembled WGS sequence"/>
</dbReference>
<dbReference type="PANTHER" id="PTHR35192:SF2">
    <property type="entry name" value="APPLE DOMAIN-CONTAINING PROTEIN"/>
    <property type="match status" value="1"/>
</dbReference>
<name>K5VER9_PHACS</name>
<accession>K5VER9</accession>
<keyword evidence="1" id="KW-0732">Signal</keyword>
<dbReference type="HOGENOM" id="CLU_104755_0_0_1"/>
<dbReference type="OrthoDB" id="439917at2759"/>
<proteinExistence type="predicted"/>
<dbReference type="GeneID" id="18914284"/>
<dbReference type="InParanoid" id="K5VER9"/>
<reference evidence="3 4" key="1">
    <citation type="journal article" date="2012" name="BMC Genomics">
        <title>Comparative genomics of the white-rot fungi, Phanerochaete carnosa and P. chrysosporium, to elucidate the genetic basis of the distinct wood types they colonize.</title>
        <authorList>
            <person name="Suzuki H."/>
            <person name="MacDonald J."/>
            <person name="Syed K."/>
            <person name="Salamov A."/>
            <person name="Hori C."/>
            <person name="Aerts A."/>
            <person name="Henrissat B."/>
            <person name="Wiebenga A."/>
            <person name="vanKuyk P.A."/>
            <person name="Barry K."/>
            <person name="Lindquist E."/>
            <person name="LaButti K."/>
            <person name="Lapidus A."/>
            <person name="Lucas S."/>
            <person name="Coutinho P."/>
            <person name="Gong Y."/>
            <person name="Samejima M."/>
            <person name="Mahadevan R."/>
            <person name="Abou-Zaid M."/>
            <person name="de Vries R.P."/>
            <person name="Igarashi K."/>
            <person name="Yadav J.S."/>
            <person name="Grigoriev I.V."/>
            <person name="Master E.R."/>
        </authorList>
    </citation>
    <scope>NUCLEOTIDE SEQUENCE [LARGE SCALE GENOMIC DNA]</scope>
    <source>
        <strain evidence="3 4">HHB-10118-sp</strain>
    </source>
</reference>
<feature type="chain" id="PRO_5003884747" description="Protein CPL1-like domain-containing protein" evidence="1">
    <location>
        <begin position="24"/>
        <end position="168"/>
    </location>
</feature>
<keyword evidence="4" id="KW-1185">Reference proteome</keyword>
<protein>
    <recommendedName>
        <fullName evidence="2">Protein CPL1-like domain-containing protein</fullName>
    </recommendedName>
</protein>
<sequence>MHLSTLIHIFALLALAIVSPIVALPSNDATLVARSAPSLQARASTPSLIARSPVPSGALKKRALRQKPLTPEEAISQQLCPTPMRVCSIDAQSSPTTLTEWIRDGFECVDTFEDLTSCGGCGSVDTKYDCTAIKGAHAVSCVVGQCRIDSCTKGYTPSLDGKSCVWTY</sequence>
<gene>
    <name evidence="3" type="ORF">PHACADRAFT_248197</name>
</gene>
<evidence type="ECO:0000259" key="2">
    <source>
        <dbReference type="Pfam" id="PF21671"/>
    </source>
</evidence>
<evidence type="ECO:0000256" key="1">
    <source>
        <dbReference type="SAM" id="SignalP"/>
    </source>
</evidence>
<evidence type="ECO:0000313" key="4">
    <source>
        <dbReference type="Proteomes" id="UP000008370"/>
    </source>
</evidence>
<dbReference type="Pfam" id="PF21671">
    <property type="entry name" value="CPL1-like"/>
    <property type="match status" value="1"/>
</dbReference>
<feature type="signal peptide" evidence="1">
    <location>
        <begin position="1"/>
        <end position="23"/>
    </location>
</feature>
<dbReference type="PANTHER" id="PTHR35192">
    <property type="entry name" value="PROTEIN, PUTATIVE-RELATED"/>
    <property type="match status" value="1"/>
</dbReference>
<dbReference type="InterPro" id="IPR048661">
    <property type="entry name" value="CPL1-like"/>
</dbReference>
<feature type="domain" description="Protein CPL1-like" evidence="2">
    <location>
        <begin position="106"/>
        <end position="165"/>
    </location>
</feature>
<dbReference type="EMBL" id="JH930468">
    <property type="protein sequence ID" value="EKM61526.1"/>
    <property type="molecule type" value="Genomic_DNA"/>
</dbReference>
<organism evidence="3 4">
    <name type="scientific">Phanerochaete carnosa (strain HHB-10118-sp)</name>
    <name type="common">White-rot fungus</name>
    <name type="synonym">Peniophora carnosa</name>
    <dbReference type="NCBI Taxonomy" id="650164"/>
    <lineage>
        <taxon>Eukaryota</taxon>
        <taxon>Fungi</taxon>
        <taxon>Dikarya</taxon>
        <taxon>Basidiomycota</taxon>
        <taxon>Agaricomycotina</taxon>
        <taxon>Agaricomycetes</taxon>
        <taxon>Polyporales</taxon>
        <taxon>Phanerochaetaceae</taxon>
        <taxon>Phanerochaete</taxon>
    </lineage>
</organism>